<reference evidence="1 2" key="1">
    <citation type="journal article" date="2015" name="Nature">
        <title>rRNA introns, odd ribosomes, and small enigmatic genomes across a large radiation of phyla.</title>
        <authorList>
            <person name="Brown C.T."/>
            <person name="Hug L.A."/>
            <person name="Thomas B.C."/>
            <person name="Sharon I."/>
            <person name="Castelle C.J."/>
            <person name="Singh A."/>
            <person name="Wilkins M.J."/>
            <person name="Williams K.H."/>
            <person name="Banfield J.F."/>
        </authorList>
    </citation>
    <scope>NUCLEOTIDE SEQUENCE [LARGE SCALE GENOMIC DNA]</scope>
</reference>
<dbReference type="AlphaFoldDB" id="A0A0G1T6L6"/>
<proteinExistence type="predicted"/>
<evidence type="ECO:0000313" key="2">
    <source>
        <dbReference type="Proteomes" id="UP000034682"/>
    </source>
</evidence>
<dbReference type="EMBL" id="LCOK01000002">
    <property type="protein sequence ID" value="KKU77387.1"/>
    <property type="molecule type" value="Genomic_DNA"/>
</dbReference>
<comment type="caution">
    <text evidence="1">The sequence shown here is derived from an EMBL/GenBank/DDBJ whole genome shotgun (WGS) entry which is preliminary data.</text>
</comment>
<sequence length="192" mass="21739">MKTAALLLAVLCSVGCSSTGHKTAKTGMFDDNLEVLLENFRKVENGKTNLNDLGVMGFNLRAKNIDYFQGVPAFKEIYGQEAFRNFDPNNLTKMLPEFNRYTLYRVPFKDITTVSDRFYFSTKESLKTGDDVTLSIVTMDDKTVIYHAIQHIRVDEKEVDYAFASGLLIVLNDILGPTQAIRDFIDSLKKQD</sequence>
<organism evidence="1 2">
    <name type="scientific">Candidatus Giovannonibacteria bacterium GW2011_GWB1_47_6b</name>
    <dbReference type="NCBI Taxonomy" id="1618655"/>
    <lineage>
        <taxon>Bacteria</taxon>
        <taxon>Candidatus Giovannoniibacteriota</taxon>
    </lineage>
</organism>
<accession>A0A0G1T6L6</accession>
<protein>
    <submittedName>
        <fullName evidence="1">Uncharacterized protein</fullName>
    </submittedName>
</protein>
<dbReference type="Proteomes" id="UP000034682">
    <property type="component" value="Unassembled WGS sequence"/>
</dbReference>
<evidence type="ECO:0000313" key="1">
    <source>
        <dbReference type="EMBL" id="KKU77387.1"/>
    </source>
</evidence>
<gene>
    <name evidence="1" type="ORF">UY02_C0002G0009</name>
</gene>
<name>A0A0G1T6L6_9BACT</name>